<dbReference type="AlphaFoldDB" id="A0AA91Q433"/>
<dbReference type="PANTHER" id="PTHR43766">
    <property type="entry name" value="TRYPTOPHAN--TRNA LIGASE, MITOCHONDRIAL"/>
    <property type="match status" value="1"/>
</dbReference>
<dbReference type="InterPro" id="IPR001412">
    <property type="entry name" value="aa-tRNA-synth_I_CS"/>
</dbReference>
<evidence type="ECO:0000256" key="1">
    <source>
        <dbReference type="ARBA" id="ARBA00004305"/>
    </source>
</evidence>
<evidence type="ECO:0000256" key="11">
    <source>
        <dbReference type="RuleBase" id="RU363036"/>
    </source>
</evidence>
<dbReference type="GO" id="GO:0005524">
    <property type="term" value="F:ATP binding"/>
    <property type="evidence" value="ECO:0007669"/>
    <property type="project" value="UniProtKB-KW"/>
</dbReference>
<dbReference type="PROSITE" id="PS00178">
    <property type="entry name" value="AA_TRNA_LIGASE_I"/>
    <property type="match status" value="1"/>
</dbReference>
<evidence type="ECO:0000313" key="13">
    <source>
        <dbReference type="Proteomes" id="UP000195602"/>
    </source>
</evidence>
<dbReference type="SUPFAM" id="SSF52374">
    <property type="entry name" value="Nucleotidylyl transferase"/>
    <property type="match status" value="1"/>
</dbReference>
<keyword evidence="8 11" id="KW-0030">Aminoacyl-tRNA synthetase</keyword>
<dbReference type="OMA" id="GWGQFKP"/>
<dbReference type="FunFam" id="3.40.50.620:FF:000082">
    <property type="entry name" value="MSW1p Mitochondrial tryptophanyl-tRNA synthetase"/>
    <property type="match status" value="1"/>
</dbReference>
<evidence type="ECO:0000256" key="6">
    <source>
        <dbReference type="ARBA" id="ARBA00022840"/>
    </source>
</evidence>
<dbReference type="InterPro" id="IPR014729">
    <property type="entry name" value="Rossmann-like_a/b/a_fold"/>
</dbReference>
<dbReference type="Gene3D" id="1.10.240.10">
    <property type="entry name" value="Tyrosyl-Transfer RNA Synthetase"/>
    <property type="match status" value="1"/>
</dbReference>
<dbReference type="Gene3D" id="3.40.50.620">
    <property type="entry name" value="HUPs"/>
    <property type="match status" value="1"/>
</dbReference>
<keyword evidence="5 11" id="KW-0547">Nucleotide-binding</keyword>
<evidence type="ECO:0000256" key="8">
    <source>
        <dbReference type="ARBA" id="ARBA00023146"/>
    </source>
</evidence>
<accession>A0AA91Q433</accession>
<sequence length="370" mass="41119">MSKASKVLRAVRAASTVATVDKIPNFESGARIFSLIQPTGRIHLGNYLGAVRNWKTITEKAPEDVQCIFGTADLHSLTQLLGAKELSENRLNTIASLISAGVDPERCILFHQSSVSGHSELYWILTCLTSMGSLNRMTQWKSKAHVEDKSDIYSEQIMGKTKAGVLLYPVLQAADVLLYNSTHVPVGDDQSQHLELCRGIASTFNHTYGNFFTLPKTILTPTKKILSLRNPEKKMSKSDKDQNSAIYMVDDADTITRKMRKAVTDSVQGPITYDPVNRPGVSNLINIVAGIFNQSAEQTVKDMAWISNHKQLKDYVTEVIVEEFKDKRTTYEQLTNDKAFLSEICDKGTQAASELAHKNLTEIKRLVGLL</sequence>
<name>A0AA91Q433_CLALS</name>
<keyword evidence="7 11" id="KW-0648">Protein biosynthesis</keyword>
<dbReference type="GO" id="GO:0004830">
    <property type="term" value="F:tryptophan-tRNA ligase activity"/>
    <property type="evidence" value="ECO:0007669"/>
    <property type="project" value="UniProtKB-EC"/>
</dbReference>
<dbReference type="FunFam" id="1.10.240.10:FF:000002">
    <property type="entry name" value="Tryptophan--tRNA ligase"/>
    <property type="match status" value="1"/>
</dbReference>
<keyword evidence="6 11" id="KW-0067">ATP-binding</keyword>
<dbReference type="GO" id="GO:0005759">
    <property type="term" value="C:mitochondrial matrix"/>
    <property type="evidence" value="ECO:0007669"/>
    <property type="project" value="UniProtKB-SubCell"/>
</dbReference>
<dbReference type="CDD" id="cd00806">
    <property type="entry name" value="TrpRS_core"/>
    <property type="match status" value="1"/>
</dbReference>
<dbReference type="Proteomes" id="UP000195602">
    <property type="component" value="Unassembled WGS sequence"/>
</dbReference>
<keyword evidence="4 11" id="KW-0436">Ligase</keyword>
<evidence type="ECO:0000256" key="7">
    <source>
        <dbReference type="ARBA" id="ARBA00022917"/>
    </source>
</evidence>
<protein>
    <recommendedName>
        <fullName evidence="10">Tryptophan--tRNA ligase, mitochondrial</fullName>
        <ecNumber evidence="3">6.1.1.2</ecNumber>
    </recommendedName>
    <alternativeName>
        <fullName evidence="9">Tryptophanyl-tRNA synthetase</fullName>
    </alternativeName>
</protein>
<evidence type="ECO:0000256" key="9">
    <source>
        <dbReference type="ARBA" id="ARBA00030268"/>
    </source>
</evidence>
<evidence type="ECO:0000256" key="10">
    <source>
        <dbReference type="ARBA" id="ARBA00069760"/>
    </source>
</evidence>
<dbReference type="KEGG" id="clus:A9F13_01g03674"/>
<dbReference type="InterPro" id="IPR002305">
    <property type="entry name" value="aa-tRNA-synth_Ic"/>
</dbReference>
<dbReference type="InterPro" id="IPR050203">
    <property type="entry name" value="Trp-tRNA_synthetase"/>
</dbReference>
<reference evidence="12 13" key="1">
    <citation type="submission" date="2017-04" db="EMBL/GenBank/DDBJ databases">
        <title>Draft genome of the yeast Clavispora lusitaniae type strain CBS 6936.</title>
        <authorList>
            <person name="Durrens P."/>
            <person name="Klopp C."/>
            <person name="Biteau N."/>
            <person name="Fitton-Ouhabi V."/>
            <person name="Dementhon K."/>
            <person name="Accoceberry I."/>
            <person name="Sherman D.J."/>
            <person name="Noel T."/>
        </authorList>
    </citation>
    <scope>NUCLEOTIDE SEQUENCE [LARGE SCALE GENOMIC DNA]</scope>
    <source>
        <strain evidence="12 13">CBS 6936</strain>
    </source>
</reference>
<dbReference type="EC" id="6.1.1.2" evidence="3"/>
<dbReference type="EMBL" id="LYUB02000001">
    <property type="protein sequence ID" value="OVF10929.1"/>
    <property type="molecule type" value="Genomic_DNA"/>
</dbReference>
<comment type="subcellular location">
    <subcellularLocation>
        <location evidence="1">Mitochondrion matrix</location>
    </subcellularLocation>
</comment>
<dbReference type="Pfam" id="PF00579">
    <property type="entry name" value="tRNA-synt_1b"/>
    <property type="match status" value="1"/>
</dbReference>
<dbReference type="InterPro" id="IPR002306">
    <property type="entry name" value="Trp-tRNA-ligase"/>
</dbReference>
<evidence type="ECO:0000256" key="2">
    <source>
        <dbReference type="ARBA" id="ARBA00005594"/>
    </source>
</evidence>
<comment type="caution">
    <text evidence="12">The sequence shown here is derived from an EMBL/GenBank/DDBJ whole genome shotgun (WGS) entry which is preliminary data.</text>
</comment>
<dbReference type="GO" id="GO:0070183">
    <property type="term" value="P:mitochondrial tryptophanyl-tRNA aminoacylation"/>
    <property type="evidence" value="ECO:0007669"/>
    <property type="project" value="EnsemblFungi"/>
</dbReference>
<dbReference type="NCBIfam" id="TIGR00233">
    <property type="entry name" value="trpS"/>
    <property type="match status" value="1"/>
</dbReference>
<comment type="similarity">
    <text evidence="2 11">Belongs to the class-I aminoacyl-tRNA synthetase family.</text>
</comment>
<gene>
    <name evidence="12" type="ORF">A9F13_01g03674</name>
</gene>
<dbReference type="PRINTS" id="PR01039">
    <property type="entry name" value="TRNASYNTHTRP"/>
</dbReference>
<evidence type="ECO:0000256" key="5">
    <source>
        <dbReference type="ARBA" id="ARBA00022741"/>
    </source>
</evidence>
<evidence type="ECO:0000256" key="4">
    <source>
        <dbReference type="ARBA" id="ARBA00022598"/>
    </source>
</evidence>
<dbReference type="PANTHER" id="PTHR43766:SF1">
    <property type="entry name" value="TRYPTOPHAN--TRNA LIGASE, MITOCHONDRIAL"/>
    <property type="match status" value="1"/>
</dbReference>
<evidence type="ECO:0000313" key="12">
    <source>
        <dbReference type="EMBL" id="OVF10929.1"/>
    </source>
</evidence>
<proteinExistence type="inferred from homology"/>
<evidence type="ECO:0000256" key="3">
    <source>
        <dbReference type="ARBA" id="ARBA00013161"/>
    </source>
</evidence>
<organism evidence="12 13">
    <name type="scientific">Clavispora lusitaniae</name>
    <name type="common">Candida lusitaniae</name>
    <dbReference type="NCBI Taxonomy" id="36911"/>
    <lineage>
        <taxon>Eukaryota</taxon>
        <taxon>Fungi</taxon>
        <taxon>Dikarya</taxon>
        <taxon>Ascomycota</taxon>
        <taxon>Saccharomycotina</taxon>
        <taxon>Pichiomycetes</taxon>
        <taxon>Metschnikowiaceae</taxon>
        <taxon>Clavispora</taxon>
    </lineage>
</organism>